<name>A0ABT9SQA0_9FLAO</name>
<reference evidence="1 2" key="1">
    <citation type="submission" date="2023-07" db="EMBL/GenBank/DDBJ databases">
        <title>Sorghum-associated microbial communities from plants grown in Nebraska, USA.</title>
        <authorList>
            <person name="Schachtman D."/>
        </authorList>
    </citation>
    <scope>NUCLEOTIDE SEQUENCE [LARGE SCALE GENOMIC DNA]</scope>
    <source>
        <strain evidence="1 2">CC351</strain>
    </source>
</reference>
<gene>
    <name evidence="1" type="ORF">J2T04_002927</name>
</gene>
<comment type="caution">
    <text evidence="1">The sequence shown here is derived from an EMBL/GenBank/DDBJ whole genome shotgun (WGS) entry which is preliminary data.</text>
</comment>
<dbReference type="RefSeq" id="WP_306844773.1">
    <property type="nucleotide sequence ID" value="NZ_JAUSRL010000005.1"/>
</dbReference>
<organism evidence="1 2">
    <name type="scientific">Chryseobacterium lathyri</name>
    <dbReference type="NCBI Taxonomy" id="395933"/>
    <lineage>
        <taxon>Bacteria</taxon>
        <taxon>Pseudomonadati</taxon>
        <taxon>Bacteroidota</taxon>
        <taxon>Flavobacteriia</taxon>
        <taxon>Flavobacteriales</taxon>
        <taxon>Weeksellaceae</taxon>
        <taxon>Chryseobacterium group</taxon>
        <taxon>Chryseobacterium</taxon>
    </lineage>
</organism>
<accession>A0ABT9SQA0</accession>
<evidence type="ECO:0000313" key="2">
    <source>
        <dbReference type="Proteomes" id="UP001235513"/>
    </source>
</evidence>
<dbReference type="EMBL" id="JAUSRL010000005">
    <property type="protein sequence ID" value="MDP9961029.1"/>
    <property type="molecule type" value="Genomic_DNA"/>
</dbReference>
<keyword evidence="2" id="KW-1185">Reference proteome</keyword>
<protein>
    <submittedName>
        <fullName evidence="1">Uncharacterized protein</fullName>
    </submittedName>
</protein>
<dbReference type="Proteomes" id="UP001235513">
    <property type="component" value="Unassembled WGS sequence"/>
</dbReference>
<evidence type="ECO:0000313" key="1">
    <source>
        <dbReference type="EMBL" id="MDP9961029.1"/>
    </source>
</evidence>
<proteinExistence type="predicted"/>
<sequence length="145" mass="16444">MSSGKVWDPDWRMCHFLRIDAVSLFNLDEIRDRFGNPYCLSGAAENEQLKFHNPPQMTLQVFEALLPFAMAMGVDEIWGEKFDELLKRTAAEYHNTWYYGGVMNHYACANTLNSNLTQSIRLHLPSHSAPAAVPVEEVSGSHQSL</sequence>